<dbReference type="GO" id="GO:0016887">
    <property type="term" value="F:ATP hydrolysis activity"/>
    <property type="evidence" value="ECO:0007669"/>
    <property type="project" value="InterPro"/>
</dbReference>
<keyword evidence="3" id="KW-0813">Transport</keyword>
<keyword evidence="5" id="KW-0547">Nucleotide-binding</keyword>
<gene>
    <name evidence="9" type="ORF">EOI86_20110</name>
</gene>
<dbReference type="GO" id="GO:0005524">
    <property type="term" value="F:ATP binding"/>
    <property type="evidence" value="ECO:0007669"/>
    <property type="project" value="UniProtKB-KW"/>
</dbReference>
<accession>A0A437QKU7</accession>
<dbReference type="NCBIfam" id="NF007739">
    <property type="entry name" value="PRK10419.1"/>
    <property type="match status" value="2"/>
</dbReference>
<dbReference type="Proteomes" id="UP000287447">
    <property type="component" value="Unassembled WGS sequence"/>
</dbReference>
<dbReference type="PROSITE" id="PS50893">
    <property type="entry name" value="ABC_TRANSPORTER_2"/>
    <property type="match status" value="2"/>
</dbReference>
<comment type="similarity">
    <text evidence="2">Belongs to the ABC transporter superfamily.</text>
</comment>
<dbReference type="NCBIfam" id="NF008453">
    <property type="entry name" value="PRK11308.1"/>
    <property type="match status" value="2"/>
</dbReference>
<dbReference type="SMART" id="SM00382">
    <property type="entry name" value="AAA"/>
    <property type="match status" value="2"/>
</dbReference>
<dbReference type="GO" id="GO:0005886">
    <property type="term" value="C:plasma membrane"/>
    <property type="evidence" value="ECO:0007669"/>
    <property type="project" value="UniProtKB-SubCell"/>
</dbReference>
<keyword evidence="7" id="KW-0472">Membrane</keyword>
<comment type="caution">
    <text evidence="9">The sequence shown here is derived from an EMBL/GenBank/DDBJ whole genome shotgun (WGS) entry which is preliminary data.</text>
</comment>
<feature type="domain" description="ABC transporter" evidence="8">
    <location>
        <begin position="5"/>
        <end position="253"/>
    </location>
</feature>
<dbReference type="Pfam" id="PF08352">
    <property type="entry name" value="oligo_HPY"/>
    <property type="match status" value="2"/>
</dbReference>
<evidence type="ECO:0000256" key="7">
    <source>
        <dbReference type="ARBA" id="ARBA00023136"/>
    </source>
</evidence>
<reference evidence="10" key="1">
    <citation type="submission" date="2019-01" db="EMBL/GenBank/DDBJ databases">
        <title>Gri0909 isolated from a small marine red alga.</title>
        <authorList>
            <person name="Kim J."/>
            <person name="Jeong S.E."/>
            <person name="Jeon C.O."/>
        </authorList>
    </citation>
    <scope>NUCLEOTIDE SEQUENCE [LARGE SCALE GENOMIC DNA]</scope>
    <source>
        <strain evidence="10">Gri0909</strain>
    </source>
</reference>
<dbReference type="SUPFAM" id="SSF52540">
    <property type="entry name" value="P-loop containing nucleoside triphosphate hydrolases"/>
    <property type="match status" value="2"/>
</dbReference>
<keyword evidence="4" id="KW-1003">Cell membrane</keyword>
<dbReference type="PANTHER" id="PTHR43297">
    <property type="entry name" value="OLIGOPEPTIDE TRANSPORT ATP-BINDING PROTEIN APPD"/>
    <property type="match status" value="1"/>
</dbReference>
<protein>
    <submittedName>
        <fullName evidence="9">ABC transporter ATP-binding protein</fullName>
    </submittedName>
</protein>
<dbReference type="GO" id="GO:0055085">
    <property type="term" value="P:transmembrane transport"/>
    <property type="evidence" value="ECO:0007669"/>
    <property type="project" value="UniProtKB-ARBA"/>
</dbReference>
<dbReference type="Gene3D" id="3.40.50.300">
    <property type="entry name" value="P-loop containing nucleotide triphosphate hydrolases"/>
    <property type="match status" value="2"/>
</dbReference>
<dbReference type="FunFam" id="3.40.50.300:FF:000016">
    <property type="entry name" value="Oligopeptide ABC transporter ATP-binding component"/>
    <property type="match status" value="1"/>
</dbReference>
<organism evidence="9 10">
    <name type="scientific">Hwanghaeella grinnelliae</name>
    <dbReference type="NCBI Taxonomy" id="2500179"/>
    <lineage>
        <taxon>Bacteria</taxon>
        <taxon>Pseudomonadati</taxon>
        <taxon>Pseudomonadota</taxon>
        <taxon>Alphaproteobacteria</taxon>
        <taxon>Rhodospirillales</taxon>
        <taxon>Rhodospirillaceae</taxon>
        <taxon>Hwanghaeella</taxon>
    </lineage>
</organism>
<dbReference type="PROSITE" id="PS00211">
    <property type="entry name" value="ABC_TRANSPORTER_1"/>
    <property type="match status" value="2"/>
</dbReference>
<dbReference type="RefSeq" id="WP_127767449.1">
    <property type="nucleotide sequence ID" value="NZ_SADE01000003.1"/>
</dbReference>
<name>A0A437QKU7_9PROT</name>
<evidence type="ECO:0000259" key="8">
    <source>
        <dbReference type="PROSITE" id="PS50893"/>
    </source>
</evidence>
<dbReference type="CDD" id="cd03257">
    <property type="entry name" value="ABC_NikE_OppD_transporters"/>
    <property type="match status" value="2"/>
</dbReference>
<dbReference type="GO" id="GO:0015833">
    <property type="term" value="P:peptide transport"/>
    <property type="evidence" value="ECO:0007669"/>
    <property type="project" value="InterPro"/>
</dbReference>
<comment type="subcellular location">
    <subcellularLocation>
        <location evidence="1">Cell inner membrane</location>
        <topology evidence="1">Peripheral membrane protein</topology>
    </subcellularLocation>
</comment>
<evidence type="ECO:0000256" key="1">
    <source>
        <dbReference type="ARBA" id="ARBA00004417"/>
    </source>
</evidence>
<dbReference type="InterPro" id="IPR003593">
    <property type="entry name" value="AAA+_ATPase"/>
</dbReference>
<evidence type="ECO:0000256" key="4">
    <source>
        <dbReference type="ARBA" id="ARBA00022475"/>
    </source>
</evidence>
<dbReference type="InterPro" id="IPR013563">
    <property type="entry name" value="Oligopep_ABC_C"/>
</dbReference>
<dbReference type="InterPro" id="IPR027417">
    <property type="entry name" value="P-loop_NTPase"/>
</dbReference>
<dbReference type="AlphaFoldDB" id="A0A437QKU7"/>
<dbReference type="OrthoDB" id="9802264at2"/>
<evidence type="ECO:0000313" key="10">
    <source>
        <dbReference type="Proteomes" id="UP000287447"/>
    </source>
</evidence>
<evidence type="ECO:0000256" key="6">
    <source>
        <dbReference type="ARBA" id="ARBA00022840"/>
    </source>
</evidence>
<dbReference type="Pfam" id="PF00005">
    <property type="entry name" value="ABC_tran"/>
    <property type="match status" value="2"/>
</dbReference>
<evidence type="ECO:0000313" key="9">
    <source>
        <dbReference type="EMBL" id="RVU35128.1"/>
    </source>
</evidence>
<evidence type="ECO:0000256" key="3">
    <source>
        <dbReference type="ARBA" id="ARBA00022448"/>
    </source>
</evidence>
<keyword evidence="10" id="KW-1185">Reference proteome</keyword>
<dbReference type="InterPro" id="IPR017871">
    <property type="entry name" value="ABC_transporter-like_CS"/>
</dbReference>
<keyword evidence="6 9" id="KW-0067">ATP-binding</keyword>
<dbReference type="PANTHER" id="PTHR43297:SF2">
    <property type="entry name" value="DIPEPTIDE TRANSPORT ATP-BINDING PROTEIN DPPD"/>
    <property type="match status" value="1"/>
</dbReference>
<dbReference type="InterPro" id="IPR003439">
    <property type="entry name" value="ABC_transporter-like_ATP-bd"/>
</dbReference>
<dbReference type="InterPro" id="IPR050388">
    <property type="entry name" value="ABC_Ni/Peptide_Import"/>
</dbReference>
<sequence length="552" mass="60394">MFLDVENLNVTFKTRRGLVSAVRDVSFTLEKGETLGIVGESGSGKSVSSYAIMRILDRNGRIANGRVSFDDMDLTAFSNREMRELRGREISMVFQNPRAALNPIRKVGHQIEDVLRRHSRATKYTARKKAIKALEAVRISDPEKRYDAYPFELSGGMCQRIVIAIALACDPRLLIADEPTTGLDVTTQKVVMDLLAELTTRRGMSSILITHDLGLAAEYCDRIVVMKDGEIVEQGKPDALFARPANAYTRRLISATPRPGAEIGDLVDPPLPSPPRPELGAPLLQVKNLSKVFGHGDDAVTAVDDISFDIREGETLGLVGESGCGKSTTSSMVMRLMDPSNGEILLNGKPMTDVPAAKFARDPRRASLQMVFQDATDSINPRFTARQAIADPIRRLTDEKPNGRVEELATQVGLPLTLLDRFPHQLSGGQKARVGIARALASRPKLLILDEPTAALDVSIQAVVLNLLAELRASLGVSYLFVSHDLHVVRLLCDRIIVMRKGRIVEEGDTASIMDNPTDDYTKTLLAATPMAPRADRDEVDIAITAKQAIAE</sequence>
<evidence type="ECO:0000256" key="5">
    <source>
        <dbReference type="ARBA" id="ARBA00022741"/>
    </source>
</evidence>
<feature type="domain" description="ABC transporter" evidence="8">
    <location>
        <begin position="284"/>
        <end position="526"/>
    </location>
</feature>
<proteinExistence type="inferred from homology"/>
<evidence type="ECO:0000256" key="2">
    <source>
        <dbReference type="ARBA" id="ARBA00005417"/>
    </source>
</evidence>
<dbReference type="EMBL" id="SADE01000003">
    <property type="protein sequence ID" value="RVU35128.1"/>
    <property type="molecule type" value="Genomic_DNA"/>
</dbReference>